<sequence length="305" mass="32432">MRFRQVEAFRAVMQSGGVTAAAALLRISQPSVSRLIADLEASVGFTLFERRGGRMVPTDQAQALNEAVRRSFTGLDLLDQAARRIRAHPIGSLRIAALSALAAAVVAPAVKALQAAYPEIKVTVESLGQRAVEDRVFLAQADIGLGVAGPVREGVRSSPLGRARYVCALPAGHALASRETVRLSDLAGEPFIGPMHEADALWFGIDQALAAEGVEVARRLETQQSFTAYAFVESGLGIAIVEPFSAPLFARLGVAVRRLEPDLSVDFAILEPDIGPPPAVAEIFRETALKAAADCLGQTDRLTQM</sequence>
<dbReference type="Pfam" id="PF03466">
    <property type="entry name" value="LysR_substrate"/>
    <property type="match status" value="1"/>
</dbReference>
<dbReference type="KEGG" id="caul:KCG34_02155"/>
<dbReference type="InterPro" id="IPR000847">
    <property type="entry name" value="LysR_HTH_N"/>
</dbReference>
<dbReference type="Gene3D" id="3.40.190.290">
    <property type="match status" value="1"/>
</dbReference>
<accession>A0A975IVC9</accession>
<organism evidence="6 7">
    <name type="scientific">Phenylobacterium montanum</name>
    <dbReference type="NCBI Taxonomy" id="2823693"/>
    <lineage>
        <taxon>Bacteria</taxon>
        <taxon>Pseudomonadati</taxon>
        <taxon>Pseudomonadota</taxon>
        <taxon>Alphaproteobacteria</taxon>
        <taxon>Caulobacterales</taxon>
        <taxon>Caulobacteraceae</taxon>
        <taxon>Phenylobacterium</taxon>
    </lineage>
</organism>
<evidence type="ECO:0000259" key="5">
    <source>
        <dbReference type="PROSITE" id="PS50931"/>
    </source>
</evidence>
<evidence type="ECO:0000313" key="6">
    <source>
        <dbReference type="EMBL" id="QUD88713.1"/>
    </source>
</evidence>
<proteinExistence type="inferred from homology"/>
<evidence type="ECO:0000256" key="3">
    <source>
        <dbReference type="ARBA" id="ARBA00023125"/>
    </source>
</evidence>
<dbReference type="Proteomes" id="UP000676409">
    <property type="component" value="Chromosome"/>
</dbReference>
<comment type="similarity">
    <text evidence="1">Belongs to the LysR transcriptional regulatory family.</text>
</comment>
<evidence type="ECO:0000256" key="2">
    <source>
        <dbReference type="ARBA" id="ARBA00023015"/>
    </source>
</evidence>
<dbReference type="GO" id="GO:0003700">
    <property type="term" value="F:DNA-binding transcription factor activity"/>
    <property type="evidence" value="ECO:0007669"/>
    <property type="project" value="InterPro"/>
</dbReference>
<gene>
    <name evidence="6" type="ORF">KCG34_02155</name>
</gene>
<protein>
    <submittedName>
        <fullName evidence="6">LysR family transcriptional regulator</fullName>
    </submittedName>
</protein>
<dbReference type="SUPFAM" id="SSF46785">
    <property type="entry name" value="Winged helix' DNA-binding domain"/>
    <property type="match status" value="1"/>
</dbReference>
<dbReference type="GO" id="GO:0010628">
    <property type="term" value="P:positive regulation of gene expression"/>
    <property type="evidence" value="ECO:0007669"/>
    <property type="project" value="TreeGrafter"/>
</dbReference>
<dbReference type="PROSITE" id="PS50931">
    <property type="entry name" value="HTH_LYSR"/>
    <property type="match status" value="1"/>
</dbReference>
<dbReference type="AlphaFoldDB" id="A0A975IVC9"/>
<name>A0A975IVC9_9CAUL</name>
<dbReference type="PRINTS" id="PR00039">
    <property type="entry name" value="HTHLYSR"/>
</dbReference>
<keyword evidence="2" id="KW-0805">Transcription regulation</keyword>
<evidence type="ECO:0000313" key="7">
    <source>
        <dbReference type="Proteomes" id="UP000676409"/>
    </source>
</evidence>
<dbReference type="Pfam" id="PF00126">
    <property type="entry name" value="HTH_1"/>
    <property type="match status" value="1"/>
</dbReference>
<keyword evidence="4" id="KW-0804">Transcription</keyword>
<reference evidence="6" key="1">
    <citation type="submission" date="2021-04" db="EMBL/GenBank/DDBJ databases">
        <title>The complete genome sequence of Caulobacter sp. S6.</title>
        <authorList>
            <person name="Tang Y."/>
            <person name="Ouyang W."/>
            <person name="Liu Q."/>
            <person name="Huang B."/>
            <person name="Guo Z."/>
            <person name="Lei P."/>
        </authorList>
    </citation>
    <scope>NUCLEOTIDE SEQUENCE</scope>
    <source>
        <strain evidence="6">S6</strain>
    </source>
</reference>
<dbReference type="RefSeq" id="WP_211938763.1">
    <property type="nucleotide sequence ID" value="NZ_CP073078.1"/>
</dbReference>
<dbReference type="Gene3D" id="1.10.10.10">
    <property type="entry name" value="Winged helix-like DNA-binding domain superfamily/Winged helix DNA-binding domain"/>
    <property type="match status" value="1"/>
</dbReference>
<dbReference type="InterPro" id="IPR036390">
    <property type="entry name" value="WH_DNA-bd_sf"/>
</dbReference>
<dbReference type="GO" id="GO:0043565">
    <property type="term" value="F:sequence-specific DNA binding"/>
    <property type="evidence" value="ECO:0007669"/>
    <property type="project" value="TreeGrafter"/>
</dbReference>
<keyword evidence="3" id="KW-0238">DNA-binding</keyword>
<evidence type="ECO:0000256" key="4">
    <source>
        <dbReference type="ARBA" id="ARBA00023163"/>
    </source>
</evidence>
<dbReference type="PANTHER" id="PTHR30427:SF1">
    <property type="entry name" value="TRANSCRIPTIONAL ACTIVATOR PROTEIN LYSR"/>
    <property type="match status" value="1"/>
</dbReference>
<keyword evidence="7" id="KW-1185">Reference proteome</keyword>
<dbReference type="EMBL" id="CP073078">
    <property type="protein sequence ID" value="QUD88713.1"/>
    <property type="molecule type" value="Genomic_DNA"/>
</dbReference>
<dbReference type="SUPFAM" id="SSF53850">
    <property type="entry name" value="Periplasmic binding protein-like II"/>
    <property type="match status" value="1"/>
</dbReference>
<dbReference type="InterPro" id="IPR036388">
    <property type="entry name" value="WH-like_DNA-bd_sf"/>
</dbReference>
<feature type="domain" description="HTH lysR-type" evidence="5">
    <location>
        <begin position="1"/>
        <end position="58"/>
    </location>
</feature>
<evidence type="ECO:0000256" key="1">
    <source>
        <dbReference type="ARBA" id="ARBA00009437"/>
    </source>
</evidence>
<dbReference type="InterPro" id="IPR005119">
    <property type="entry name" value="LysR_subst-bd"/>
</dbReference>
<dbReference type="PANTHER" id="PTHR30427">
    <property type="entry name" value="TRANSCRIPTIONAL ACTIVATOR PROTEIN LYSR"/>
    <property type="match status" value="1"/>
</dbReference>